<evidence type="ECO:0000313" key="7">
    <source>
        <dbReference type="Proteomes" id="UP000617628"/>
    </source>
</evidence>
<dbReference type="Proteomes" id="UP000617628">
    <property type="component" value="Unassembled WGS sequence"/>
</dbReference>
<dbReference type="InterPro" id="IPR001789">
    <property type="entry name" value="Sig_transdc_resp-reg_receiver"/>
</dbReference>
<dbReference type="Pfam" id="PF00072">
    <property type="entry name" value="Response_reg"/>
    <property type="match status" value="1"/>
</dbReference>
<dbReference type="InterPro" id="IPR058245">
    <property type="entry name" value="NreC/VraR/RcsB-like_REC"/>
</dbReference>
<name>A0A934VQ50_9BACT</name>
<dbReference type="GO" id="GO:0003677">
    <property type="term" value="F:DNA binding"/>
    <property type="evidence" value="ECO:0007669"/>
    <property type="project" value="UniProtKB-KW"/>
</dbReference>
<feature type="domain" description="HTH luxR-type" evidence="4">
    <location>
        <begin position="155"/>
        <end position="220"/>
    </location>
</feature>
<evidence type="ECO:0000259" key="4">
    <source>
        <dbReference type="PROSITE" id="PS50043"/>
    </source>
</evidence>
<gene>
    <name evidence="6" type="ORF">JIN87_04620</name>
</gene>
<dbReference type="PANTHER" id="PTHR43214">
    <property type="entry name" value="TWO-COMPONENT RESPONSE REGULATOR"/>
    <property type="match status" value="1"/>
</dbReference>
<dbReference type="Gene3D" id="3.40.50.2300">
    <property type="match status" value="1"/>
</dbReference>
<dbReference type="PROSITE" id="PS50110">
    <property type="entry name" value="RESPONSE_REGULATORY"/>
    <property type="match status" value="1"/>
</dbReference>
<dbReference type="GO" id="GO:0006355">
    <property type="term" value="P:regulation of DNA-templated transcription"/>
    <property type="evidence" value="ECO:0007669"/>
    <property type="project" value="InterPro"/>
</dbReference>
<proteinExistence type="predicted"/>
<evidence type="ECO:0000256" key="3">
    <source>
        <dbReference type="PROSITE-ProRule" id="PRU00169"/>
    </source>
</evidence>
<dbReference type="Pfam" id="PF00196">
    <property type="entry name" value="GerE"/>
    <property type="match status" value="1"/>
</dbReference>
<evidence type="ECO:0000256" key="1">
    <source>
        <dbReference type="ARBA" id="ARBA00022553"/>
    </source>
</evidence>
<dbReference type="PROSITE" id="PS00622">
    <property type="entry name" value="HTH_LUXR_1"/>
    <property type="match status" value="1"/>
</dbReference>
<reference evidence="6" key="1">
    <citation type="submission" date="2021-01" db="EMBL/GenBank/DDBJ databases">
        <title>Modified the classification status of verrucomicrobia.</title>
        <authorList>
            <person name="Feng X."/>
        </authorList>
    </citation>
    <scope>NUCLEOTIDE SEQUENCE</scope>
    <source>
        <strain evidence="6">KCTC 13126</strain>
    </source>
</reference>
<sequence>MKSNEDINVRACVKPTEGEMSIRVLVVDDHPSMRMGIIALIDSQPGMEVIAEAADGEEAIEVYEDVQPDIVLMDLRMHIMGGAEAILSICRKFPEAKVIVLSTYDLDEDIHRAIQSGAKSYLLKDMPVEEIAGTIRSVFKGEDILPRQVAERLEERSRRQQLTEREREVLECLIRGRSNKEIARSMHVSDETVKSHFKALFSKLGVRDRTEAAITAIRHGIVHLD</sequence>
<feature type="domain" description="Response regulatory" evidence="5">
    <location>
        <begin position="23"/>
        <end position="139"/>
    </location>
</feature>
<dbReference type="SMART" id="SM00421">
    <property type="entry name" value="HTH_LUXR"/>
    <property type="match status" value="1"/>
</dbReference>
<dbReference type="PANTHER" id="PTHR43214:SF43">
    <property type="entry name" value="TWO-COMPONENT RESPONSE REGULATOR"/>
    <property type="match status" value="1"/>
</dbReference>
<keyword evidence="7" id="KW-1185">Reference proteome</keyword>
<dbReference type="SUPFAM" id="SSF46894">
    <property type="entry name" value="C-terminal effector domain of the bipartite response regulators"/>
    <property type="match status" value="1"/>
</dbReference>
<dbReference type="AlphaFoldDB" id="A0A934VQ50"/>
<evidence type="ECO:0000256" key="2">
    <source>
        <dbReference type="ARBA" id="ARBA00023125"/>
    </source>
</evidence>
<dbReference type="SUPFAM" id="SSF52172">
    <property type="entry name" value="CheY-like"/>
    <property type="match status" value="1"/>
</dbReference>
<dbReference type="InterPro" id="IPR016032">
    <property type="entry name" value="Sig_transdc_resp-reg_C-effctor"/>
</dbReference>
<keyword evidence="2" id="KW-0238">DNA-binding</keyword>
<dbReference type="EMBL" id="JAENIL010000006">
    <property type="protein sequence ID" value="MBK1876139.1"/>
    <property type="molecule type" value="Genomic_DNA"/>
</dbReference>
<dbReference type="CDD" id="cd17535">
    <property type="entry name" value="REC_NarL-like"/>
    <property type="match status" value="1"/>
</dbReference>
<keyword evidence="1 3" id="KW-0597">Phosphoprotein</keyword>
<dbReference type="GO" id="GO:0000160">
    <property type="term" value="P:phosphorelay signal transduction system"/>
    <property type="evidence" value="ECO:0007669"/>
    <property type="project" value="InterPro"/>
</dbReference>
<dbReference type="InterPro" id="IPR011006">
    <property type="entry name" value="CheY-like_superfamily"/>
</dbReference>
<dbReference type="InterPro" id="IPR000792">
    <property type="entry name" value="Tscrpt_reg_LuxR_C"/>
</dbReference>
<dbReference type="PROSITE" id="PS50043">
    <property type="entry name" value="HTH_LUXR_2"/>
    <property type="match status" value="1"/>
</dbReference>
<organism evidence="6 7">
    <name type="scientific">Pelagicoccus mobilis</name>
    <dbReference type="NCBI Taxonomy" id="415221"/>
    <lineage>
        <taxon>Bacteria</taxon>
        <taxon>Pseudomonadati</taxon>
        <taxon>Verrucomicrobiota</taxon>
        <taxon>Opitutia</taxon>
        <taxon>Puniceicoccales</taxon>
        <taxon>Pelagicoccaceae</taxon>
        <taxon>Pelagicoccus</taxon>
    </lineage>
</organism>
<accession>A0A934VQ50</accession>
<feature type="modified residue" description="4-aspartylphosphate" evidence="3">
    <location>
        <position position="74"/>
    </location>
</feature>
<dbReference type="SMART" id="SM00448">
    <property type="entry name" value="REC"/>
    <property type="match status" value="1"/>
</dbReference>
<evidence type="ECO:0000259" key="5">
    <source>
        <dbReference type="PROSITE" id="PS50110"/>
    </source>
</evidence>
<dbReference type="CDD" id="cd06170">
    <property type="entry name" value="LuxR_C_like"/>
    <property type="match status" value="1"/>
</dbReference>
<dbReference type="RefSeq" id="WP_200354356.1">
    <property type="nucleotide sequence ID" value="NZ_JAENIL010000006.1"/>
</dbReference>
<comment type="caution">
    <text evidence="6">The sequence shown here is derived from an EMBL/GenBank/DDBJ whole genome shotgun (WGS) entry which is preliminary data.</text>
</comment>
<evidence type="ECO:0000313" key="6">
    <source>
        <dbReference type="EMBL" id="MBK1876139.1"/>
    </source>
</evidence>
<dbReference type="PRINTS" id="PR00038">
    <property type="entry name" value="HTHLUXR"/>
</dbReference>
<dbReference type="InterPro" id="IPR039420">
    <property type="entry name" value="WalR-like"/>
</dbReference>
<protein>
    <submittedName>
        <fullName evidence="6">Response regulator transcription factor</fullName>
    </submittedName>
</protein>